<feature type="transmembrane region" description="Helical" evidence="2">
    <location>
        <begin position="29"/>
        <end position="50"/>
    </location>
</feature>
<evidence type="ECO:0000256" key="2">
    <source>
        <dbReference type="SAM" id="Phobius"/>
    </source>
</evidence>
<feature type="compositionally biased region" description="Pro residues" evidence="1">
    <location>
        <begin position="625"/>
        <end position="634"/>
    </location>
</feature>
<keyword evidence="2" id="KW-0812">Transmembrane</keyword>
<dbReference type="AlphaFoldDB" id="A0A829QFG1"/>
<feature type="compositionally biased region" description="Low complexity" evidence="1">
    <location>
        <begin position="589"/>
        <end position="602"/>
    </location>
</feature>
<feature type="compositionally biased region" description="Low complexity" evidence="1">
    <location>
        <begin position="440"/>
        <end position="450"/>
    </location>
</feature>
<evidence type="ECO:0000313" key="3">
    <source>
        <dbReference type="EMBL" id="EUA61571.1"/>
    </source>
</evidence>
<proteinExistence type="predicted"/>
<gene>
    <name evidence="3" type="ORF">I542_1714</name>
</gene>
<sequence length="772" mass="84278">MRMWEFPEENPEPPARWGKYVPGEPQLRAAAFGTLVGLLVAVLMGAAYAAQPGASLWALNKTIFPTHSQDIAVRAVVSDLKNAQDILGNNKQPSPDQLTQARSSLNEAKQGLEFVSDSDERTSLQNLYLQLNQQLRQYTPEQAQQLPALPAPPGVNTDTNLAANIGPAAPASSPPPSWGYATAASAPAPAAESYLVPPPAGIPVDPVPDWPAPVAPPLTPNLLDLGGYDPSWSLLYGYNVLDWFNWGLSGFNRYGYDFMGFDRWGYDRWGYDRWGYDRWGYNWDGYNWSGYNRDGRDRDGRNEWGQIHDDDPRDQGWYDRYHPYRQYYDWKFQNTNPVYSRSLWDQSHGIDPSQYRDWNLNRNWDNPLERDWSPVARVADRPLLAEPVVNLDASLAQFITDDKSARSSQDLIKDLSNKSARNFSKELAAQTPRPDRSTGPDAPAAVKPAAPPVLTAPVPVVPPKEVPADFTPPSLPPVAPVTPAPRTTSSAPSSAPSTEPSHTPEPSSEPPANGTTSNPGPTPTSVAPAPTQKDESSAPVTTAVTPTHETPATTAPRQTATVPPSQPVEPTTAPEPTKQHSTPTHDVPTSEAPAPRATAEPAPAEPPPSRRPPSEKHPRHVPQRRSPPPPPEKPPLARHPRGKHRVTARPRRHPARGAATVVVAAAAGATSEGSPSRQVRVALVHAYDMDGHRGTASAPGRRLSVPPPGCPRARQPHSPEVCEPRRSGRAVGAARRRTRVGDRPGPWNLQRAHRVTTPFRSTRAVRRAARNA</sequence>
<evidence type="ECO:0000256" key="1">
    <source>
        <dbReference type="SAM" id="MobiDB-lite"/>
    </source>
</evidence>
<feature type="compositionally biased region" description="Low complexity" evidence="1">
    <location>
        <begin position="484"/>
        <end position="525"/>
    </location>
</feature>
<feature type="region of interest" description="Disordered" evidence="1">
    <location>
        <begin position="426"/>
        <end position="450"/>
    </location>
</feature>
<dbReference type="Proteomes" id="UP000021210">
    <property type="component" value="Unassembled WGS sequence"/>
</dbReference>
<name>A0A829QFG1_9MYCO</name>
<accession>A0A829QFG1</accession>
<keyword evidence="2" id="KW-1133">Transmembrane helix</keyword>
<feature type="compositionally biased region" description="Pro residues" evidence="1">
    <location>
        <begin position="473"/>
        <end position="483"/>
    </location>
</feature>
<keyword evidence="2" id="KW-0472">Membrane</keyword>
<feature type="compositionally biased region" description="Basic residues" evidence="1">
    <location>
        <begin position="763"/>
        <end position="772"/>
    </location>
</feature>
<reference evidence="3 4" key="1">
    <citation type="submission" date="2013-12" db="EMBL/GenBank/DDBJ databases">
        <authorList>
            <person name="Zelazny A."/>
            <person name="Olivier K."/>
            <person name="Holland S."/>
            <person name="Lenaerts A."/>
            <person name="Ordway D."/>
            <person name="DeGroote M.A."/>
            <person name="Parker T."/>
            <person name="Sizemore C."/>
            <person name="Tallon L.J."/>
            <person name="Sadzewicz L.K."/>
            <person name="Sengamalay N."/>
            <person name="Fraser C.M."/>
            <person name="Hine E."/>
            <person name="Shefchek K.A."/>
            <person name="Das S.P."/>
            <person name="Tettelin H."/>
        </authorList>
    </citation>
    <scope>NUCLEOTIDE SEQUENCE [LARGE SCALE GENOMIC DNA]</scope>
    <source>
        <strain evidence="3 4">1948</strain>
    </source>
</reference>
<feature type="compositionally biased region" description="Low complexity" evidence="1">
    <location>
        <begin position="538"/>
        <end position="563"/>
    </location>
</feature>
<comment type="caution">
    <text evidence="3">The sequence shown here is derived from an EMBL/GenBank/DDBJ whole genome shotgun (WGS) entry which is preliminary data.</text>
</comment>
<feature type="region of interest" description="Disordered" evidence="1">
    <location>
        <begin position="692"/>
        <end position="772"/>
    </location>
</feature>
<dbReference type="EMBL" id="JAOH01000002">
    <property type="protein sequence ID" value="EUA61571.1"/>
    <property type="molecule type" value="Genomic_DNA"/>
</dbReference>
<protein>
    <submittedName>
        <fullName evidence="3">Uncharacterized protein</fullName>
    </submittedName>
</protein>
<feature type="compositionally biased region" description="Basic residues" evidence="1">
    <location>
        <begin position="636"/>
        <end position="655"/>
    </location>
</feature>
<organism evidence="3 4">
    <name type="scientific">Mycobacteroides abscessus 1948</name>
    <dbReference type="NCBI Taxonomy" id="1299323"/>
    <lineage>
        <taxon>Bacteria</taxon>
        <taxon>Bacillati</taxon>
        <taxon>Actinomycetota</taxon>
        <taxon>Actinomycetes</taxon>
        <taxon>Mycobacteriales</taxon>
        <taxon>Mycobacteriaceae</taxon>
        <taxon>Mycobacteroides</taxon>
        <taxon>Mycobacteroides abscessus</taxon>
    </lineage>
</organism>
<feature type="region of interest" description="Disordered" evidence="1">
    <location>
        <begin position="465"/>
        <end position="659"/>
    </location>
</feature>
<evidence type="ECO:0000313" key="4">
    <source>
        <dbReference type="Proteomes" id="UP000021210"/>
    </source>
</evidence>